<protein>
    <submittedName>
        <fullName evidence="1">SCO1664 family protein</fullName>
    </submittedName>
</protein>
<organism evidence="1 2">
    <name type="scientific">Fodinibacter luteus</name>
    <dbReference type="NCBI Taxonomy" id="552064"/>
    <lineage>
        <taxon>Bacteria</taxon>
        <taxon>Bacillati</taxon>
        <taxon>Actinomycetota</taxon>
        <taxon>Actinomycetes</taxon>
        <taxon>Micrococcales</taxon>
        <taxon>Intrasporangiaceae</taxon>
        <taxon>Fodinibacter (ex Wang et al. 2009)</taxon>
    </lineage>
</organism>
<dbReference type="EMBL" id="BAABGM010000012">
    <property type="protein sequence ID" value="GAA4405078.1"/>
    <property type="molecule type" value="Genomic_DNA"/>
</dbReference>
<gene>
    <name evidence="1" type="ORF">GCM10023168_18380</name>
</gene>
<evidence type="ECO:0000313" key="1">
    <source>
        <dbReference type="EMBL" id="GAA4405078.1"/>
    </source>
</evidence>
<accession>A0ABP8KEM6</accession>
<name>A0ABP8KEM6_9MICO</name>
<proteinExistence type="predicted"/>
<dbReference type="NCBIfam" id="TIGR03843">
    <property type="entry name" value="SCO1664 family protein"/>
    <property type="match status" value="1"/>
</dbReference>
<reference evidence="2" key="1">
    <citation type="journal article" date="2019" name="Int. J. Syst. Evol. Microbiol.">
        <title>The Global Catalogue of Microorganisms (GCM) 10K type strain sequencing project: providing services to taxonomists for standard genome sequencing and annotation.</title>
        <authorList>
            <consortium name="The Broad Institute Genomics Platform"/>
            <consortium name="The Broad Institute Genome Sequencing Center for Infectious Disease"/>
            <person name="Wu L."/>
            <person name="Ma J."/>
        </authorList>
    </citation>
    <scope>NUCLEOTIDE SEQUENCE [LARGE SCALE GENOMIC DNA]</scope>
    <source>
        <strain evidence="2">JCM 17809</strain>
    </source>
</reference>
<dbReference type="Proteomes" id="UP001500945">
    <property type="component" value="Unassembled WGS sequence"/>
</dbReference>
<keyword evidence="2" id="KW-1185">Reference proteome</keyword>
<dbReference type="RefSeq" id="WP_345204912.1">
    <property type="nucleotide sequence ID" value="NZ_BAABGM010000012.1"/>
</dbReference>
<evidence type="ECO:0000313" key="2">
    <source>
        <dbReference type="Proteomes" id="UP001500945"/>
    </source>
</evidence>
<comment type="caution">
    <text evidence="1">The sequence shown here is derived from an EMBL/GenBank/DDBJ whole genome shotgun (WGS) entry which is preliminary data.</text>
</comment>
<sequence>MPTATDAELVELLTTGHLTPVGRIVDSSNGALLCSVDAGAASGGPSPASGGPVLVIHKPEAHERPLWDYPDGTLVARERAAYLVSAAGGFDVVPPTVLRDGPLGPGSVQLWVGPVEGPREALVDVTPAGEVHEGWVVVLEGRTPAGEPVVVSHSREPALRTVAVLDAVLNNSDRKGGHLLRDGAVVRGCDHGVSLGVEPKLRTVLWGWAGDRLPAADVGRLETLLDALAADLAAELADLLTRAEVRALRARTEALLRTRRHPHPQPGWPAIPWPAL</sequence>
<dbReference type="InterPro" id="IPR022292">
    <property type="entry name" value="CHP03843"/>
</dbReference>